<evidence type="ECO:0000313" key="10">
    <source>
        <dbReference type="EMBL" id="KAK4084168.1"/>
    </source>
</evidence>
<dbReference type="FunFam" id="3.40.30.10:FF:000026">
    <property type="entry name" value="Glutaredoxin 2"/>
    <property type="match status" value="1"/>
</dbReference>
<comment type="catalytic activity">
    <reaction evidence="7">
        <text>RX + glutathione = an S-substituted glutathione + a halide anion + H(+)</text>
        <dbReference type="Rhea" id="RHEA:16437"/>
        <dbReference type="ChEBI" id="CHEBI:15378"/>
        <dbReference type="ChEBI" id="CHEBI:16042"/>
        <dbReference type="ChEBI" id="CHEBI:17792"/>
        <dbReference type="ChEBI" id="CHEBI:57925"/>
        <dbReference type="ChEBI" id="CHEBI:90779"/>
        <dbReference type="EC" id="2.5.1.18"/>
    </reaction>
</comment>
<dbReference type="GO" id="GO:0005737">
    <property type="term" value="C:cytoplasm"/>
    <property type="evidence" value="ECO:0007669"/>
    <property type="project" value="TreeGrafter"/>
</dbReference>
<evidence type="ECO:0000256" key="3">
    <source>
        <dbReference type="ARBA" id="ARBA00022982"/>
    </source>
</evidence>
<protein>
    <submittedName>
        <fullName evidence="11">Glutaredoxin Grx1</fullName>
    </submittedName>
</protein>
<keyword evidence="13" id="KW-1185">Reference proteome</keyword>
<reference evidence="11" key="1">
    <citation type="submission" date="2015-05" db="EMBL/GenBank/DDBJ databases">
        <authorList>
            <person name="Wang D.B."/>
            <person name="Wang M."/>
        </authorList>
    </citation>
    <scope>NUCLEOTIDE SEQUENCE</scope>
    <source>
        <strain evidence="11">36-1</strain>
    </source>
</reference>
<dbReference type="EMBL" id="LCWV01000002">
    <property type="protein sequence ID" value="PWI75452.1"/>
    <property type="molecule type" value="Genomic_DNA"/>
</dbReference>
<keyword evidence="3" id="KW-0249">Electron transport</keyword>
<reference evidence="10 13" key="4">
    <citation type="journal article" date="2024" name="Microbiol. Resour. Announc.">
        <title>Genome annotations for the ascomycete fungi Trichoderma harzianum, Trichoderma aggressivum, and Purpureocillium lilacinum.</title>
        <authorList>
            <person name="Beijen E.P.W."/>
            <person name="Ohm R.A."/>
        </authorList>
    </citation>
    <scope>NUCLEOTIDE SEQUENCE [LARGE SCALE GENOMIC DNA]</scope>
    <source>
        <strain evidence="10 13">CBS 150709</strain>
    </source>
</reference>
<dbReference type="GO" id="GO:0004364">
    <property type="term" value="F:glutathione transferase activity"/>
    <property type="evidence" value="ECO:0007669"/>
    <property type="project" value="UniProtKB-EC"/>
</dbReference>
<dbReference type="Proteomes" id="UP001287286">
    <property type="component" value="Unassembled WGS sequence"/>
</dbReference>
<dbReference type="PANTHER" id="PTHR45694:SF18">
    <property type="entry name" value="GLUTAREDOXIN-1-RELATED"/>
    <property type="match status" value="1"/>
</dbReference>
<evidence type="ECO:0000313" key="11">
    <source>
        <dbReference type="EMBL" id="PWI75452.1"/>
    </source>
</evidence>
<dbReference type="PRINTS" id="PR00160">
    <property type="entry name" value="GLUTAREDOXIN"/>
</dbReference>
<dbReference type="InterPro" id="IPR017937">
    <property type="entry name" value="Thioredoxin_CS"/>
</dbReference>
<reference evidence="10" key="3">
    <citation type="submission" date="2023-11" db="EMBL/GenBank/DDBJ databases">
        <authorList>
            <person name="Beijen E."/>
            <person name="Ohm R.A."/>
        </authorList>
    </citation>
    <scope>NUCLEOTIDE SEQUENCE</scope>
    <source>
        <strain evidence="10">CBS 150709</strain>
    </source>
</reference>
<dbReference type="EMBL" id="JAWRVI010000052">
    <property type="protein sequence ID" value="KAK4084168.1"/>
    <property type="molecule type" value="Genomic_DNA"/>
</dbReference>
<evidence type="ECO:0000259" key="9">
    <source>
        <dbReference type="Pfam" id="PF00462"/>
    </source>
</evidence>
<dbReference type="NCBIfam" id="TIGR02180">
    <property type="entry name" value="GRX_euk"/>
    <property type="match status" value="1"/>
</dbReference>
<dbReference type="Gene3D" id="3.40.30.10">
    <property type="entry name" value="Glutaredoxin"/>
    <property type="match status" value="1"/>
</dbReference>
<sequence length="286" mass="31451">MSSRWPRTGCAGCLESSRGGVGRHALNVPGSVCRAAIPRARSTGSQQPLRRQTAGARCGSLGSFQGPAFWNRRHTGPSTARRGDCLRARWVRWRGRDIEKWDCIIDIPPISVTNPDSLSNYRAPQPSSPRRTGRPASYISSRICPLFRASPPPQLSTRPLMFRVFRHFFSTTPSPQRQAAMATASDKAQKLINENAVIVFSKSYCPYCRNTKQTLSSLDADFTAIELDNESDGSDLQDALEQITGQRTVPNVFIDHKHIGGNSDVQALAKSGELKRKLLDSGALKA</sequence>
<reference evidence="11 12" key="2">
    <citation type="journal article" date="2016" name="Front. Microbiol.">
        <title>Genome and transcriptome sequences reveal the specific parasitism of the nematophagous Purpureocillium lilacinum 36-1.</title>
        <authorList>
            <person name="Xie J."/>
            <person name="Li S."/>
            <person name="Mo C."/>
            <person name="Xiao X."/>
            <person name="Peng D."/>
            <person name="Wang G."/>
            <person name="Xiao Y."/>
        </authorList>
    </citation>
    <scope>NUCLEOTIDE SEQUENCE [LARGE SCALE GENOMIC DNA]</scope>
    <source>
        <strain evidence="11 12">36-1</strain>
    </source>
</reference>
<comment type="catalytic activity">
    <reaction evidence="1">
        <text>2 glutathione + H2O2 = glutathione disulfide + 2 H2O</text>
        <dbReference type="Rhea" id="RHEA:16833"/>
        <dbReference type="ChEBI" id="CHEBI:15377"/>
        <dbReference type="ChEBI" id="CHEBI:16240"/>
        <dbReference type="ChEBI" id="CHEBI:57925"/>
        <dbReference type="ChEBI" id="CHEBI:58297"/>
        <dbReference type="EC" id="1.11.1.9"/>
    </reaction>
</comment>
<evidence type="ECO:0000256" key="8">
    <source>
        <dbReference type="SAM" id="MobiDB-lite"/>
    </source>
</evidence>
<name>A0A2U3ELU5_PURLI</name>
<dbReference type="AlphaFoldDB" id="A0A2U3ELU5"/>
<keyword evidence="4" id="KW-1015">Disulfide bond</keyword>
<dbReference type="PANTHER" id="PTHR45694">
    <property type="entry name" value="GLUTAREDOXIN 2"/>
    <property type="match status" value="1"/>
</dbReference>
<dbReference type="Pfam" id="PF00462">
    <property type="entry name" value="Glutaredoxin"/>
    <property type="match status" value="1"/>
</dbReference>
<comment type="caution">
    <text evidence="11">The sequence shown here is derived from an EMBL/GenBank/DDBJ whole genome shotgun (WGS) entry which is preliminary data.</text>
</comment>
<feature type="domain" description="Glutaredoxin" evidence="9">
    <location>
        <begin position="197"/>
        <end position="259"/>
    </location>
</feature>
<evidence type="ECO:0000256" key="6">
    <source>
        <dbReference type="ARBA" id="ARBA00035808"/>
    </source>
</evidence>
<keyword evidence="2" id="KW-0813">Transport</keyword>
<dbReference type="GO" id="GO:0005634">
    <property type="term" value="C:nucleus"/>
    <property type="evidence" value="ECO:0007669"/>
    <property type="project" value="TreeGrafter"/>
</dbReference>
<comment type="catalytic activity">
    <reaction evidence="6">
        <text>1-chloro-2,4-dinitrobenzene + glutathione = 2,4-dinitrophenyl-S-glutathione + chloride + H(+)</text>
        <dbReference type="Rhea" id="RHEA:51220"/>
        <dbReference type="ChEBI" id="CHEBI:15378"/>
        <dbReference type="ChEBI" id="CHEBI:17996"/>
        <dbReference type="ChEBI" id="CHEBI:34718"/>
        <dbReference type="ChEBI" id="CHEBI:57925"/>
        <dbReference type="ChEBI" id="CHEBI:133977"/>
        <dbReference type="EC" id="2.5.1.18"/>
    </reaction>
</comment>
<feature type="region of interest" description="Disordered" evidence="8">
    <location>
        <begin position="115"/>
        <end position="136"/>
    </location>
</feature>
<organism evidence="11 12">
    <name type="scientific">Purpureocillium lilacinum</name>
    <name type="common">Paecilomyces lilacinus</name>
    <dbReference type="NCBI Taxonomy" id="33203"/>
    <lineage>
        <taxon>Eukaryota</taxon>
        <taxon>Fungi</taxon>
        <taxon>Dikarya</taxon>
        <taxon>Ascomycota</taxon>
        <taxon>Pezizomycotina</taxon>
        <taxon>Sordariomycetes</taxon>
        <taxon>Hypocreomycetidae</taxon>
        <taxon>Hypocreales</taxon>
        <taxon>Ophiocordycipitaceae</taxon>
        <taxon>Purpureocillium</taxon>
    </lineage>
</organism>
<dbReference type="PROSITE" id="PS00195">
    <property type="entry name" value="GLUTAREDOXIN_1"/>
    <property type="match status" value="1"/>
</dbReference>
<dbReference type="SUPFAM" id="SSF52833">
    <property type="entry name" value="Thioredoxin-like"/>
    <property type="match status" value="1"/>
</dbReference>
<dbReference type="Proteomes" id="UP000245956">
    <property type="component" value="Unassembled WGS sequence"/>
</dbReference>
<dbReference type="InterPro" id="IPR036249">
    <property type="entry name" value="Thioredoxin-like_sf"/>
</dbReference>
<evidence type="ECO:0000313" key="12">
    <source>
        <dbReference type="Proteomes" id="UP000245956"/>
    </source>
</evidence>
<dbReference type="InterPro" id="IPR014025">
    <property type="entry name" value="Glutaredoxin_subgr"/>
</dbReference>
<dbReference type="CDD" id="cd03419">
    <property type="entry name" value="GRX_GRXh_1_2_like"/>
    <property type="match status" value="1"/>
</dbReference>
<dbReference type="PROSITE" id="PS00194">
    <property type="entry name" value="THIOREDOXIN_1"/>
    <property type="match status" value="1"/>
</dbReference>
<evidence type="ECO:0000256" key="7">
    <source>
        <dbReference type="ARBA" id="ARBA00047960"/>
    </source>
</evidence>
<keyword evidence="5" id="KW-0676">Redox-active center</keyword>
<dbReference type="GO" id="GO:0004602">
    <property type="term" value="F:glutathione peroxidase activity"/>
    <property type="evidence" value="ECO:0007669"/>
    <property type="project" value="UniProtKB-EC"/>
</dbReference>
<proteinExistence type="predicted"/>
<evidence type="ECO:0000256" key="5">
    <source>
        <dbReference type="ARBA" id="ARBA00023284"/>
    </source>
</evidence>
<evidence type="ECO:0000256" key="2">
    <source>
        <dbReference type="ARBA" id="ARBA00022448"/>
    </source>
</evidence>
<dbReference type="PROSITE" id="PS51354">
    <property type="entry name" value="GLUTAREDOXIN_2"/>
    <property type="match status" value="1"/>
</dbReference>
<gene>
    <name evidence="11" type="ORF">PCL_06110</name>
    <name evidence="10" type="ORF">Purlil1_10351</name>
</gene>
<evidence type="ECO:0000313" key="13">
    <source>
        <dbReference type="Proteomes" id="UP001287286"/>
    </source>
</evidence>
<evidence type="ECO:0000256" key="1">
    <source>
        <dbReference type="ARBA" id="ARBA00000217"/>
    </source>
</evidence>
<dbReference type="InterPro" id="IPR011767">
    <property type="entry name" value="GLR_AS"/>
</dbReference>
<accession>A0A2U3ELU5</accession>
<evidence type="ECO:0000256" key="4">
    <source>
        <dbReference type="ARBA" id="ARBA00023157"/>
    </source>
</evidence>
<dbReference type="InterPro" id="IPR002109">
    <property type="entry name" value="Glutaredoxin"/>
</dbReference>
<dbReference type="GO" id="GO:0015038">
    <property type="term" value="F:glutathione disulfide oxidoreductase activity"/>
    <property type="evidence" value="ECO:0007669"/>
    <property type="project" value="TreeGrafter"/>
</dbReference>
<dbReference type="GO" id="GO:0034599">
    <property type="term" value="P:cellular response to oxidative stress"/>
    <property type="evidence" value="ECO:0007669"/>
    <property type="project" value="TreeGrafter"/>
</dbReference>
<dbReference type="InterPro" id="IPR011899">
    <property type="entry name" value="Glutaredoxin_euk/vir"/>
</dbReference>